<evidence type="ECO:0000313" key="5">
    <source>
        <dbReference type="Proteomes" id="UP001476798"/>
    </source>
</evidence>
<evidence type="ECO:0000256" key="2">
    <source>
        <dbReference type="PROSITE-ProRule" id="PRU00124"/>
    </source>
</evidence>
<dbReference type="PROSITE" id="PS01209">
    <property type="entry name" value="LDLRA_1"/>
    <property type="match status" value="1"/>
</dbReference>
<evidence type="ECO:0000313" key="4">
    <source>
        <dbReference type="EMBL" id="MEQ2184792.1"/>
    </source>
</evidence>
<dbReference type="SUPFAM" id="SSF57424">
    <property type="entry name" value="LDL receptor-like module"/>
    <property type="match status" value="1"/>
</dbReference>
<protein>
    <submittedName>
        <fullName evidence="4">Neuropilin and tolloid-like protein 1</fullName>
    </submittedName>
</protein>
<sequence length="69" mass="7811">MLCNYRQFVCLTHLAVAIFSPAVAAPCDADAFFCHSNMCINYTLVCNGIQNCVYPWDENQCKGEMQNLR</sequence>
<gene>
    <name evidence="4" type="primary">NETO1_2</name>
    <name evidence="4" type="ORF">GOODEAATRI_011731</name>
</gene>
<dbReference type="EMBL" id="JAHRIO010080693">
    <property type="protein sequence ID" value="MEQ2184792.1"/>
    <property type="molecule type" value="Genomic_DNA"/>
</dbReference>
<reference evidence="4 5" key="1">
    <citation type="submission" date="2021-06" db="EMBL/GenBank/DDBJ databases">
        <authorList>
            <person name="Palmer J.M."/>
        </authorList>
    </citation>
    <scope>NUCLEOTIDE SEQUENCE [LARGE SCALE GENOMIC DNA]</scope>
    <source>
        <strain evidence="4 5">GA_2019</strain>
        <tissue evidence="4">Muscle</tissue>
    </source>
</reference>
<dbReference type="Pfam" id="PF00057">
    <property type="entry name" value="Ldl_recept_a"/>
    <property type="match status" value="1"/>
</dbReference>
<organism evidence="4 5">
    <name type="scientific">Goodea atripinnis</name>
    <dbReference type="NCBI Taxonomy" id="208336"/>
    <lineage>
        <taxon>Eukaryota</taxon>
        <taxon>Metazoa</taxon>
        <taxon>Chordata</taxon>
        <taxon>Craniata</taxon>
        <taxon>Vertebrata</taxon>
        <taxon>Euteleostomi</taxon>
        <taxon>Actinopterygii</taxon>
        <taxon>Neopterygii</taxon>
        <taxon>Teleostei</taxon>
        <taxon>Neoteleostei</taxon>
        <taxon>Acanthomorphata</taxon>
        <taxon>Ovalentaria</taxon>
        <taxon>Atherinomorphae</taxon>
        <taxon>Cyprinodontiformes</taxon>
        <taxon>Goodeidae</taxon>
        <taxon>Goodea</taxon>
    </lineage>
</organism>
<feature type="disulfide bond" evidence="2">
    <location>
        <begin position="46"/>
        <end position="61"/>
    </location>
</feature>
<feature type="disulfide bond" evidence="2">
    <location>
        <begin position="34"/>
        <end position="52"/>
    </location>
</feature>
<keyword evidence="5" id="KW-1185">Reference proteome</keyword>
<proteinExistence type="predicted"/>
<dbReference type="Gene3D" id="4.10.400.10">
    <property type="entry name" value="Low-density Lipoprotein Receptor"/>
    <property type="match status" value="1"/>
</dbReference>
<comment type="caution">
    <text evidence="4">The sequence shown here is derived from an EMBL/GenBank/DDBJ whole genome shotgun (WGS) entry which is preliminary data.</text>
</comment>
<feature type="chain" id="PRO_5045138486" evidence="3">
    <location>
        <begin position="25"/>
        <end position="69"/>
    </location>
</feature>
<dbReference type="InterPro" id="IPR023415">
    <property type="entry name" value="LDLR_class-A_CS"/>
</dbReference>
<evidence type="ECO:0000256" key="1">
    <source>
        <dbReference type="ARBA" id="ARBA00023157"/>
    </source>
</evidence>
<keyword evidence="3" id="KW-0732">Signal</keyword>
<dbReference type="InterPro" id="IPR002172">
    <property type="entry name" value="LDrepeatLR_classA_rpt"/>
</dbReference>
<dbReference type="Proteomes" id="UP001476798">
    <property type="component" value="Unassembled WGS sequence"/>
</dbReference>
<feature type="disulfide bond" evidence="2">
    <location>
        <begin position="27"/>
        <end position="39"/>
    </location>
</feature>
<dbReference type="InterPro" id="IPR036055">
    <property type="entry name" value="LDL_receptor-like_sf"/>
</dbReference>
<name>A0ABV0PNF3_9TELE</name>
<keyword evidence="1 2" id="KW-1015">Disulfide bond</keyword>
<accession>A0ABV0PNF3</accession>
<evidence type="ECO:0000256" key="3">
    <source>
        <dbReference type="SAM" id="SignalP"/>
    </source>
</evidence>
<feature type="signal peptide" evidence="3">
    <location>
        <begin position="1"/>
        <end position="24"/>
    </location>
</feature>
<dbReference type="PROSITE" id="PS50068">
    <property type="entry name" value="LDLRA_2"/>
    <property type="match status" value="1"/>
</dbReference>